<keyword evidence="3" id="KW-1185">Reference proteome</keyword>
<evidence type="ECO:0000256" key="1">
    <source>
        <dbReference type="SAM" id="SignalP"/>
    </source>
</evidence>
<sequence length="339" mass="35826">MPLPRCRFAALALPALLAFPAAASAEPFKDKVITGVHAHASKIQGTTQMYPTGDGSISIPVTLASTYTGDPAVAQTYATFLGTLPHGPELASLKVTVVPSSEVASDCGGSPSDGILACYGDSDQTMIVPGDQAAGSDISVDYVITHEYGHHIAAHRSNAPLNALDFGPKRWASYELVCSNTLDGKLAPADEGANYLSNPGEAWAEAYARLVFPAEAWRFTPLLKPTQGSALAAMADVAQPWTKRVTTTFQGTDTKTFSLPITLDGAFTLKLDGPATANYDLIVRSGGKVEDRTTRPGSQDSINYKLACRDRRTETLKITIIRRSGGTAGPYTLTAKYAG</sequence>
<proteinExistence type="predicted"/>
<accession>A0A9X3MUJ4</accession>
<evidence type="ECO:0000313" key="3">
    <source>
        <dbReference type="Proteomes" id="UP001149140"/>
    </source>
</evidence>
<feature type="signal peptide" evidence="1">
    <location>
        <begin position="1"/>
        <end position="25"/>
    </location>
</feature>
<dbReference type="EMBL" id="JAPDOD010000022">
    <property type="protein sequence ID" value="MDA0162964.1"/>
    <property type="molecule type" value="Genomic_DNA"/>
</dbReference>
<reference evidence="2" key="1">
    <citation type="submission" date="2022-10" db="EMBL/GenBank/DDBJ databases">
        <title>The WGS of Solirubrobacter ginsenosidimutans DSM 21036.</title>
        <authorList>
            <person name="Jiang Z."/>
        </authorList>
    </citation>
    <scope>NUCLEOTIDE SEQUENCE</scope>
    <source>
        <strain evidence="2">DSM 21036</strain>
    </source>
</reference>
<gene>
    <name evidence="2" type="ORF">OM076_22015</name>
</gene>
<keyword evidence="1" id="KW-0732">Signal</keyword>
<evidence type="ECO:0000313" key="2">
    <source>
        <dbReference type="EMBL" id="MDA0162964.1"/>
    </source>
</evidence>
<dbReference type="Proteomes" id="UP001149140">
    <property type="component" value="Unassembled WGS sequence"/>
</dbReference>
<feature type="chain" id="PRO_5040902121" evidence="1">
    <location>
        <begin position="26"/>
        <end position="339"/>
    </location>
</feature>
<organism evidence="2 3">
    <name type="scientific">Solirubrobacter ginsenosidimutans</name>
    <dbReference type="NCBI Taxonomy" id="490573"/>
    <lineage>
        <taxon>Bacteria</taxon>
        <taxon>Bacillati</taxon>
        <taxon>Actinomycetota</taxon>
        <taxon>Thermoleophilia</taxon>
        <taxon>Solirubrobacterales</taxon>
        <taxon>Solirubrobacteraceae</taxon>
        <taxon>Solirubrobacter</taxon>
    </lineage>
</organism>
<dbReference type="RefSeq" id="WP_270042205.1">
    <property type="nucleotide sequence ID" value="NZ_JAPDOD010000022.1"/>
</dbReference>
<protein>
    <submittedName>
        <fullName evidence="2">Uncharacterized protein</fullName>
    </submittedName>
</protein>
<dbReference type="AlphaFoldDB" id="A0A9X3MUJ4"/>
<name>A0A9X3MUJ4_9ACTN</name>
<comment type="caution">
    <text evidence="2">The sequence shown here is derived from an EMBL/GenBank/DDBJ whole genome shotgun (WGS) entry which is preliminary data.</text>
</comment>